<dbReference type="Pfam" id="PF09694">
    <property type="entry name" value="Gcw_chp"/>
    <property type="match status" value="1"/>
</dbReference>
<reference evidence="3 4" key="2">
    <citation type="submission" date="2019-03" db="EMBL/GenBank/DDBJ databases">
        <title>Draft Genome Sequences of Six Type Strains of the Genus Massilia.</title>
        <authorList>
            <person name="Miess H."/>
            <person name="Frediansyhah A."/>
            <person name="Gross H."/>
        </authorList>
    </citation>
    <scope>NUCLEOTIDE SEQUENCE [LARGE SCALE GENOMIC DNA]</scope>
    <source>
        <strain evidence="3 4">DSM 17505</strain>
    </source>
</reference>
<sequence length="251" mass="26589">MKHPSKHLSLAVILSASVAAGHAGAQEVAAAPAAKPDNEISFNAAVTSDYRYRGISQTRLKPALQGGADWVNNPTGFYAGTWLSTIKWVKDGGGDGSIEWDVYAGKRGEIAPGISYDVGGLGYVYPSNSLPTSANTFELYGQLGYGPATLKYSHSLTNLFGFADSKNSQYLDASVNQELAQGFILNLHVGHQKVRNNGGADYTDWKVGVTKDFGVATVALAYVDTNTESYIAPNGKNLGKSGVVLTVSKTF</sequence>
<reference evidence="2" key="3">
    <citation type="submission" date="2022-12" db="EMBL/GenBank/DDBJ databases">
        <authorList>
            <person name="Sun Q."/>
            <person name="Kim S."/>
        </authorList>
    </citation>
    <scope>NUCLEOTIDE SEQUENCE</scope>
    <source>
        <strain evidence="2">KCTC 12344</strain>
    </source>
</reference>
<dbReference type="Proteomes" id="UP000619512">
    <property type="component" value="Unassembled WGS sequence"/>
</dbReference>
<dbReference type="Proteomes" id="UP000294359">
    <property type="component" value="Chromosome"/>
</dbReference>
<evidence type="ECO:0000313" key="3">
    <source>
        <dbReference type="EMBL" id="QBQ38192.1"/>
    </source>
</evidence>
<reference evidence="2" key="1">
    <citation type="journal article" date="2014" name="Int. J. Syst. Evol. Microbiol.">
        <title>Complete genome sequence of Corynebacterium casei LMG S-19264T (=DSM 44701T), isolated from a smear-ripened cheese.</title>
        <authorList>
            <consortium name="US DOE Joint Genome Institute (JGI-PGF)"/>
            <person name="Walter F."/>
            <person name="Albersmeier A."/>
            <person name="Kalinowski J."/>
            <person name="Ruckert C."/>
        </authorList>
    </citation>
    <scope>NUCLEOTIDE SEQUENCE</scope>
    <source>
        <strain evidence="2">KCTC 12344</strain>
    </source>
</reference>
<keyword evidence="1" id="KW-0732">Signal</keyword>
<protein>
    <submittedName>
        <fullName evidence="2">Exported protein</fullName>
    </submittedName>
</protein>
<evidence type="ECO:0000256" key="1">
    <source>
        <dbReference type="SAM" id="SignalP"/>
    </source>
</evidence>
<dbReference type="NCBIfam" id="TIGR02001">
    <property type="entry name" value="gcw_chp"/>
    <property type="match status" value="1"/>
</dbReference>
<evidence type="ECO:0000313" key="4">
    <source>
        <dbReference type="Proteomes" id="UP000294359"/>
    </source>
</evidence>
<dbReference type="OrthoDB" id="9793561at2"/>
<feature type="signal peptide" evidence="1">
    <location>
        <begin position="1"/>
        <end position="25"/>
    </location>
</feature>
<organism evidence="2 5">
    <name type="scientific">Pseudoduganella plicata</name>
    <dbReference type="NCBI Taxonomy" id="321984"/>
    <lineage>
        <taxon>Bacteria</taxon>
        <taxon>Pseudomonadati</taxon>
        <taxon>Pseudomonadota</taxon>
        <taxon>Betaproteobacteria</taxon>
        <taxon>Burkholderiales</taxon>
        <taxon>Oxalobacteraceae</taxon>
        <taxon>Telluria group</taxon>
        <taxon>Pseudoduganella</taxon>
    </lineage>
</organism>
<accession>A0A4P7BIX2</accession>
<feature type="chain" id="PRO_5044606882" evidence="1">
    <location>
        <begin position="26"/>
        <end position="251"/>
    </location>
</feature>
<evidence type="ECO:0000313" key="5">
    <source>
        <dbReference type="Proteomes" id="UP000619512"/>
    </source>
</evidence>
<proteinExistence type="predicted"/>
<dbReference type="EMBL" id="CP038026">
    <property type="protein sequence ID" value="QBQ38192.1"/>
    <property type="molecule type" value="Genomic_DNA"/>
</dbReference>
<dbReference type="EMBL" id="BMWW01000002">
    <property type="protein sequence ID" value="GGY80083.1"/>
    <property type="molecule type" value="Genomic_DNA"/>
</dbReference>
<gene>
    <name evidence="3" type="ORF">E1742_19965</name>
    <name evidence="2" type="ORF">GCM10007388_10890</name>
</gene>
<dbReference type="InterPro" id="IPR010239">
    <property type="entry name" value="CHP02001"/>
</dbReference>
<name>A0A4P7BIX2_9BURK</name>
<dbReference type="RefSeq" id="WP_134386896.1">
    <property type="nucleotide sequence ID" value="NZ_BMWW01000002.1"/>
</dbReference>
<keyword evidence="4" id="KW-1185">Reference proteome</keyword>
<evidence type="ECO:0000313" key="2">
    <source>
        <dbReference type="EMBL" id="GGY80083.1"/>
    </source>
</evidence>
<dbReference type="AlphaFoldDB" id="A0A4P7BIX2"/>